<accession>A0A1Y2H032</accession>
<dbReference type="Proteomes" id="UP000193648">
    <property type="component" value="Unassembled WGS sequence"/>
</dbReference>
<proteinExistence type="predicted"/>
<evidence type="ECO:0000313" key="1">
    <source>
        <dbReference type="EMBL" id="ORZ27404.1"/>
    </source>
</evidence>
<dbReference type="EMBL" id="MCFF01000004">
    <property type="protein sequence ID" value="ORZ27404.1"/>
    <property type="molecule type" value="Genomic_DNA"/>
</dbReference>
<keyword evidence="2" id="KW-1185">Reference proteome</keyword>
<reference evidence="1 2" key="1">
    <citation type="submission" date="2016-07" db="EMBL/GenBank/DDBJ databases">
        <title>Pervasive Adenine N6-methylation of Active Genes in Fungi.</title>
        <authorList>
            <consortium name="DOE Joint Genome Institute"/>
            <person name="Mondo S.J."/>
            <person name="Dannebaum R.O."/>
            <person name="Kuo R.C."/>
            <person name="Labutti K."/>
            <person name="Haridas S."/>
            <person name="Kuo A."/>
            <person name="Salamov A."/>
            <person name="Ahrendt S.R."/>
            <person name="Lipzen A."/>
            <person name="Sullivan W."/>
            <person name="Andreopoulos W.B."/>
            <person name="Clum A."/>
            <person name="Lindquist E."/>
            <person name="Daum C."/>
            <person name="Ramamoorthy G.K."/>
            <person name="Gryganskyi A."/>
            <person name="Culley D."/>
            <person name="Magnuson J.K."/>
            <person name="James T.Y."/>
            <person name="O'Malley M.A."/>
            <person name="Stajich J.E."/>
            <person name="Spatafora J.W."/>
            <person name="Visel A."/>
            <person name="Grigoriev I.V."/>
        </authorList>
    </citation>
    <scope>NUCLEOTIDE SEQUENCE [LARGE SCALE GENOMIC DNA]</scope>
    <source>
        <strain evidence="1 2">NRRL 3116</strain>
    </source>
</reference>
<name>A0A1Y2H032_9FUNG</name>
<protein>
    <submittedName>
        <fullName evidence="1">Uncharacterized protein</fullName>
    </submittedName>
</protein>
<organism evidence="1 2">
    <name type="scientific">Lobosporangium transversale</name>
    <dbReference type="NCBI Taxonomy" id="64571"/>
    <lineage>
        <taxon>Eukaryota</taxon>
        <taxon>Fungi</taxon>
        <taxon>Fungi incertae sedis</taxon>
        <taxon>Mucoromycota</taxon>
        <taxon>Mortierellomycotina</taxon>
        <taxon>Mortierellomycetes</taxon>
        <taxon>Mortierellales</taxon>
        <taxon>Mortierellaceae</taxon>
        <taxon>Lobosporangium</taxon>
    </lineage>
</organism>
<dbReference type="GeneID" id="33570331"/>
<dbReference type="AlphaFoldDB" id="A0A1Y2H032"/>
<gene>
    <name evidence="1" type="ORF">BCR41DRAFT_392730</name>
</gene>
<comment type="caution">
    <text evidence="1">The sequence shown here is derived from an EMBL/GenBank/DDBJ whole genome shotgun (WGS) entry which is preliminary data.</text>
</comment>
<dbReference type="RefSeq" id="XP_021885131.1">
    <property type="nucleotide sequence ID" value="XM_022028488.1"/>
</dbReference>
<evidence type="ECO:0000313" key="2">
    <source>
        <dbReference type="Proteomes" id="UP000193648"/>
    </source>
</evidence>
<sequence>MKERDFSSTSILAIKEELEVIKVSLGEIRRSVGDHLNEPVVSLHGASISEAKALTIGFLDCLVQYSTETLPDLYRAVYQIQALTTRYEHPFEVFIGHKGLFTNTRRPLTVTLGALRNTELLPLRWAPLPLELQRVRLPSLHGRSKLLLTATVAGVRGIGGI</sequence>
<dbReference type="InParanoid" id="A0A1Y2H032"/>